<accession>A0A7I9V7M2</accession>
<sequence>METPGLDLEVLGSWLPSHVDGAGSDLTATLIAGGKSNLTYRVSDGASTWILRRPPVGKLMATAHDMGREHRMMSALGPTPVPVPHMYAFCDDVDVLGAPFYVMSDVNGVPYRSQHELRALGDDRTRAISERLIDTLVDLHQVDPSAVGLADAGRPEGFLGRQVERWRKQFAAAHTRDLPTMEALYAKLVDRVPADATPGIVHGDYRLDNVLVDPDDKPAAVVDWELATIGDSLTDLALMLVYARFATIAEGAVSDVNLAPGYLSEDEVIARYAAASGRDLGDLSFYLALASFKLAGIVEGIYYRFGQGQTVGEGFADVGAGVFPLLDAGLAALKEN</sequence>
<evidence type="ECO:0000313" key="3">
    <source>
        <dbReference type="Proteomes" id="UP000444960"/>
    </source>
</evidence>
<dbReference type="RefSeq" id="WP_161895187.1">
    <property type="nucleotide sequence ID" value="NZ_BJOV01000003.1"/>
</dbReference>
<dbReference type="SUPFAM" id="SSF56112">
    <property type="entry name" value="Protein kinase-like (PK-like)"/>
    <property type="match status" value="1"/>
</dbReference>
<keyword evidence="3" id="KW-1185">Reference proteome</keyword>
<dbReference type="InterPro" id="IPR011009">
    <property type="entry name" value="Kinase-like_dom_sf"/>
</dbReference>
<dbReference type="InterPro" id="IPR052898">
    <property type="entry name" value="ACAD10-like"/>
</dbReference>
<proteinExistence type="predicted"/>
<gene>
    <name evidence="2" type="ORF">nbrc107696_18310</name>
</gene>
<comment type="caution">
    <text evidence="2">The sequence shown here is derived from an EMBL/GenBank/DDBJ whole genome shotgun (WGS) entry which is preliminary data.</text>
</comment>
<dbReference type="EMBL" id="BJOV01000003">
    <property type="protein sequence ID" value="GEE01385.1"/>
    <property type="molecule type" value="Genomic_DNA"/>
</dbReference>
<dbReference type="OrthoDB" id="3806873at2"/>
<name>A0A7I9V7M2_9ACTN</name>
<dbReference type="InterPro" id="IPR002575">
    <property type="entry name" value="Aminoglycoside_PTrfase"/>
</dbReference>
<dbReference type="PANTHER" id="PTHR47829">
    <property type="entry name" value="HYDROLASE, PUTATIVE (AFU_ORTHOLOGUE AFUA_1G12880)-RELATED"/>
    <property type="match status" value="1"/>
</dbReference>
<dbReference type="Gene3D" id="3.90.1200.10">
    <property type="match status" value="1"/>
</dbReference>
<dbReference type="Proteomes" id="UP000444960">
    <property type="component" value="Unassembled WGS sequence"/>
</dbReference>
<evidence type="ECO:0000313" key="2">
    <source>
        <dbReference type="EMBL" id="GEE01385.1"/>
    </source>
</evidence>
<dbReference type="Gene3D" id="3.30.200.20">
    <property type="entry name" value="Phosphorylase Kinase, domain 1"/>
    <property type="match status" value="1"/>
</dbReference>
<reference evidence="3" key="1">
    <citation type="submission" date="2019-06" db="EMBL/GenBank/DDBJ databases">
        <title>Gordonia isolated from sludge of a wastewater treatment plant.</title>
        <authorList>
            <person name="Tamura T."/>
            <person name="Aoyama K."/>
            <person name="Kang Y."/>
            <person name="Saito S."/>
            <person name="Akiyama N."/>
            <person name="Yazawa K."/>
            <person name="Gonoi T."/>
            <person name="Mikami Y."/>
        </authorList>
    </citation>
    <scope>NUCLEOTIDE SEQUENCE [LARGE SCALE GENOMIC DNA]</scope>
    <source>
        <strain evidence="3">NBRC 107696</strain>
    </source>
</reference>
<dbReference type="CDD" id="cd05154">
    <property type="entry name" value="ACAD10_11_N-like"/>
    <property type="match status" value="1"/>
</dbReference>
<dbReference type="InterPro" id="IPR041726">
    <property type="entry name" value="ACAD10_11_N"/>
</dbReference>
<organism evidence="2 3">
    <name type="scientific">Gordonia spumicola</name>
    <dbReference type="NCBI Taxonomy" id="589161"/>
    <lineage>
        <taxon>Bacteria</taxon>
        <taxon>Bacillati</taxon>
        <taxon>Actinomycetota</taxon>
        <taxon>Actinomycetes</taxon>
        <taxon>Mycobacteriales</taxon>
        <taxon>Gordoniaceae</taxon>
        <taxon>Gordonia</taxon>
    </lineage>
</organism>
<dbReference type="Pfam" id="PF01636">
    <property type="entry name" value="APH"/>
    <property type="match status" value="1"/>
</dbReference>
<feature type="domain" description="Aminoglycoside phosphotransferase" evidence="1">
    <location>
        <begin position="28"/>
        <end position="251"/>
    </location>
</feature>
<protein>
    <submittedName>
        <fullName evidence="2">Acyl-CoA dehydrogenase</fullName>
    </submittedName>
</protein>
<evidence type="ECO:0000259" key="1">
    <source>
        <dbReference type="Pfam" id="PF01636"/>
    </source>
</evidence>
<dbReference type="PANTHER" id="PTHR47829:SF1">
    <property type="entry name" value="HAD FAMILY PHOSPHATASE"/>
    <property type="match status" value="1"/>
</dbReference>
<dbReference type="AlphaFoldDB" id="A0A7I9V7M2"/>